<name>A0A0E9NHA4_SAICN</name>
<reference evidence="9 10" key="3">
    <citation type="journal article" date="2015" name="Genome Announc.">
        <title>Draft Genome Sequence of the Archiascomycetous Yeast Saitoella complicata.</title>
        <authorList>
            <person name="Yamauchi K."/>
            <person name="Kondo S."/>
            <person name="Hamamoto M."/>
            <person name="Takahashi Y."/>
            <person name="Ogura Y."/>
            <person name="Hayashi T."/>
            <person name="Nishida H."/>
        </authorList>
    </citation>
    <scope>NUCLEOTIDE SEQUENCE [LARGE SCALE GENOMIC DNA]</scope>
    <source>
        <strain evidence="9 10">NRRL Y-17804</strain>
    </source>
</reference>
<dbReference type="Pfam" id="PF11788">
    <property type="entry name" value="MRP-L46"/>
    <property type="match status" value="1"/>
</dbReference>
<evidence type="ECO:0000313" key="9">
    <source>
        <dbReference type="EMBL" id="GAO48790.1"/>
    </source>
</evidence>
<dbReference type="CDD" id="cd04661">
    <property type="entry name" value="NUDIX_MRP_L46"/>
    <property type="match status" value="1"/>
</dbReference>
<evidence type="ECO:0000259" key="8">
    <source>
        <dbReference type="Pfam" id="PF11788"/>
    </source>
</evidence>
<evidence type="ECO:0000313" key="10">
    <source>
        <dbReference type="Proteomes" id="UP000033140"/>
    </source>
</evidence>
<keyword evidence="6" id="KW-0687">Ribonucleoprotein</keyword>
<reference evidence="9 10" key="1">
    <citation type="journal article" date="2011" name="J. Gen. Appl. Microbiol.">
        <title>Draft genome sequencing of the enigmatic yeast Saitoella complicata.</title>
        <authorList>
            <person name="Nishida H."/>
            <person name="Hamamoto M."/>
            <person name="Sugiyama J."/>
        </authorList>
    </citation>
    <scope>NUCLEOTIDE SEQUENCE [LARGE SCALE GENOMIC DNA]</scope>
    <source>
        <strain evidence="9 10">NRRL Y-17804</strain>
    </source>
</reference>
<feature type="domain" description="Large ribosomal subunit protein mL46 N-terminal" evidence="8">
    <location>
        <begin position="85"/>
        <end position="192"/>
    </location>
</feature>
<dbReference type="InterPro" id="IPR033650">
    <property type="entry name" value="Ribosomal_mL46_NUDIX"/>
</dbReference>
<evidence type="ECO:0000256" key="3">
    <source>
        <dbReference type="ARBA" id="ARBA00022946"/>
    </source>
</evidence>
<keyword evidence="5" id="KW-0496">Mitochondrion</keyword>
<evidence type="ECO:0000256" key="5">
    <source>
        <dbReference type="ARBA" id="ARBA00023128"/>
    </source>
</evidence>
<dbReference type="RefSeq" id="XP_019024725.1">
    <property type="nucleotide sequence ID" value="XM_019165988.1"/>
</dbReference>
<dbReference type="InterPro" id="IPR015797">
    <property type="entry name" value="NUDIX_hydrolase-like_dom_sf"/>
</dbReference>
<proteinExistence type="inferred from homology"/>
<dbReference type="EMBL" id="BACD03000017">
    <property type="protein sequence ID" value="GAO48790.1"/>
    <property type="molecule type" value="Genomic_DNA"/>
</dbReference>
<dbReference type="AlphaFoldDB" id="A0A0E9NHA4"/>
<evidence type="ECO:0000256" key="7">
    <source>
        <dbReference type="ARBA" id="ARBA00035190"/>
    </source>
</evidence>
<dbReference type="InterPro" id="IPR040008">
    <property type="entry name" value="Ribosomal_mL46"/>
</dbReference>
<protein>
    <recommendedName>
        <fullName evidence="7">Large ribosomal subunit protein mL46</fullName>
    </recommendedName>
</protein>
<comment type="subcellular location">
    <subcellularLocation>
        <location evidence="1">Mitochondrion</location>
    </subcellularLocation>
</comment>
<keyword evidence="4" id="KW-0689">Ribosomal protein</keyword>
<dbReference type="GO" id="GO:0005762">
    <property type="term" value="C:mitochondrial large ribosomal subunit"/>
    <property type="evidence" value="ECO:0007669"/>
    <property type="project" value="TreeGrafter"/>
</dbReference>
<dbReference type="OMA" id="HPFENAF"/>
<keyword evidence="10" id="KW-1185">Reference proteome</keyword>
<dbReference type="Gene3D" id="3.90.79.10">
    <property type="entry name" value="Nucleoside Triphosphate Pyrophosphohydrolase"/>
    <property type="match status" value="1"/>
</dbReference>
<dbReference type="PANTHER" id="PTHR13124:SF12">
    <property type="entry name" value="LARGE RIBOSOMAL SUBUNIT PROTEIN ML46"/>
    <property type="match status" value="1"/>
</dbReference>
<dbReference type="SUPFAM" id="SSF55811">
    <property type="entry name" value="Nudix"/>
    <property type="match status" value="1"/>
</dbReference>
<comment type="caution">
    <text evidence="9">The sequence shown here is derived from an EMBL/GenBank/DDBJ whole genome shotgun (WGS) entry which is preliminary data.</text>
</comment>
<gene>
    <name evidence="9" type="ORF">G7K_2959-t1</name>
</gene>
<organism evidence="9 10">
    <name type="scientific">Saitoella complicata (strain BCRC 22490 / CBS 7301 / JCM 7358 / NBRC 10748 / NRRL Y-17804)</name>
    <dbReference type="NCBI Taxonomy" id="698492"/>
    <lineage>
        <taxon>Eukaryota</taxon>
        <taxon>Fungi</taxon>
        <taxon>Dikarya</taxon>
        <taxon>Ascomycota</taxon>
        <taxon>Taphrinomycotina</taxon>
        <taxon>Taphrinomycotina incertae sedis</taxon>
        <taxon>Saitoella</taxon>
    </lineage>
</organism>
<evidence type="ECO:0000256" key="2">
    <source>
        <dbReference type="ARBA" id="ARBA00009070"/>
    </source>
</evidence>
<sequence>MSVARHIRSVVKAESLKSLRTLALGATAGAQARAVFTASKSTRAAFASRRHYSTATEEVDTSSELPAINEYDAPPKAANVPHYEAHAAVILTRGPIITKELTPFEKEYFQYQRRLADEISSPFPVDFYFKKGSLAEKRWLAAAEARKKGVAAVQAPTQEEIERGAPTGSERVFEEEAGLGEKLAQPRQTDADKKNDITALDRKLDQNLYLLVKEKDVWRFPYGPVGAVEALHETAARRLDETCGVDMNTWFVSRHPVGAMKFKFRSPVAGPKFSYVGRRTFFLRGRIFAGQVKLSNEYQEFAWLTKDEIKERVSQTYWDGVGAMLI</sequence>
<evidence type="ECO:0000256" key="4">
    <source>
        <dbReference type="ARBA" id="ARBA00022980"/>
    </source>
</evidence>
<dbReference type="OrthoDB" id="414075at2759"/>
<dbReference type="InterPro" id="IPR021757">
    <property type="entry name" value="Ribosomal_mL46_N"/>
</dbReference>
<dbReference type="GO" id="GO:0003735">
    <property type="term" value="F:structural constituent of ribosome"/>
    <property type="evidence" value="ECO:0007669"/>
    <property type="project" value="InterPro"/>
</dbReference>
<reference evidence="9 10" key="2">
    <citation type="journal article" date="2014" name="J. Gen. Appl. Microbiol.">
        <title>The early diverging ascomycetous budding yeast Saitoella complicata has three histone deacetylases belonging to the Clr6, Hos2, and Rpd3 lineages.</title>
        <authorList>
            <person name="Nishida H."/>
            <person name="Matsumoto T."/>
            <person name="Kondo S."/>
            <person name="Hamamoto M."/>
            <person name="Yoshikawa H."/>
        </authorList>
    </citation>
    <scope>NUCLEOTIDE SEQUENCE [LARGE SCALE GENOMIC DNA]</scope>
    <source>
        <strain evidence="9 10">NRRL Y-17804</strain>
    </source>
</reference>
<evidence type="ECO:0000256" key="6">
    <source>
        <dbReference type="ARBA" id="ARBA00023274"/>
    </source>
</evidence>
<dbReference type="Proteomes" id="UP000033140">
    <property type="component" value="Unassembled WGS sequence"/>
</dbReference>
<keyword evidence="3" id="KW-0809">Transit peptide</keyword>
<evidence type="ECO:0000256" key="1">
    <source>
        <dbReference type="ARBA" id="ARBA00004173"/>
    </source>
</evidence>
<dbReference type="PANTHER" id="PTHR13124">
    <property type="entry name" value="39S RIBOSOMAL PROTEIN L46, MITOCHONDRIAL PRECURSOR-RELATED"/>
    <property type="match status" value="1"/>
</dbReference>
<accession>A0A0E9NHA4</accession>
<dbReference type="STRING" id="698492.A0A0E9NHA4"/>
<comment type="similarity">
    <text evidence="2">Belongs to the mitochondrion-specific ribosomal protein mL46 family.</text>
</comment>